<comment type="caution">
    <text evidence="4">The sequence shown here is derived from an EMBL/GenBank/DDBJ whole genome shotgun (WGS) entry which is preliminary data.</text>
</comment>
<dbReference type="EMBL" id="NMQT01000115">
    <property type="protein sequence ID" value="OXM49151.1"/>
    <property type="molecule type" value="Genomic_DNA"/>
</dbReference>
<feature type="domain" description="4'-phosphopantetheinyl transferase" evidence="3">
    <location>
        <begin position="130"/>
        <end position="189"/>
    </location>
</feature>
<keyword evidence="2 4" id="KW-0808">Transferase</keyword>
<gene>
    <name evidence="4" type="ORF">CFP71_30835</name>
</gene>
<dbReference type="GO" id="GO:0008897">
    <property type="term" value="F:holo-[acyl-carrier-protein] synthase activity"/>
    <property type="evidence" value="ECO:0007669"/>
    <property type="project" value="InterPro"/>
</dbReference>
<evidence type="ECO:0000313" key="4">
    <source>
        <dbReference type="EMBL" id="OXM49151.1"/>
    </source>
</evidence>
<dbReference type="SUPFAM" id="SSF56214">
    <property type="entry name" value="4'-phosphopantetheinyl transferase"/>
    <property type="match status" value="2"/>
</dbReference>
<dbReference type="Gene3D" id="3.90.470.20">
    <property type="entry name" value="4'-phosphopantetheinyl transferase domain"/>
    <property type="match status" value="2"/>
</dbReference>
<evidence type="ECO:0000256" key="2">
    <source>
        <dbReference type="ARBA" id="ARBA00022679"/>
    </source>
</evidence>
<protein>
    <submittedName>
        <fullName evidence="4">4'-phosphopantetheinyl transferase</fullName>
    </submittedName>
</protein>
<dbReference type="InterPro" id="IPR008278">
    <property type="entry name" value="4-PPantetheinyl_Trfase_dom"/>
</dbReference>
<dbReference type="RefSeq" id="WP_093937474.1">
    <property type="nucleotide sequence ID" value="NZ_JBHUSO010000009.1"/>
</dbReference>
<organism evidence="4 5">
    <name type="scientific">Amycolatopsis thailandensis</name>
    <dbReference type="NCBI Taxonomy" id="589330"/>
    <lineage>
        <taxon>Bacteria</taxon>
        <taxon>Bacillati</taxon>
        <taxon>Actinomycetota</taxon>
        <taxon>Actinomycetes</taxon>
        <taxon>Pseudonocardiales</taxon>
        <taxon>Pseudonocardiaceae</taxon>
        <taxon>Amycolatopsis</taxon>
    </lineage>
</organism>
<dbReference type="PANTHER" id="PTHR12215">
    <property type="entry name" value="PHOSPHOPANTETHEINE TRANSFERASE"/>
    <property type="match status" value="1"/>
</dbReference>
<dbReference type="InterPro" id="IPR037143">
    <property type="entry name" value="4-PPantetheinyl_Trfase_dom_sf"/>
</dbReference>
<accession>A0A229RRP1</accession>
<dbReference type="GO" id="GO:0005829">
    <property type="term" value="C:cytosol"/>
    <property type="evidence" value="ECO:0007669"/>
    <property type="project" value="TreeGrafter"/>
</dbReference>
<dbReference type="AlphaFoldDB" id="A0A229RRP1"/>
<dbReference type="Proteomes" id="UP000215223">
    <property type="component" value="Unassembled WGS sequence"/>
</dbReference>
<dbReference type="InterPro" id="IPR050559">
    <property type="entry name" value="P-Pant_transferase_sf"/>
</dbReference>
<dbReference type="Pfam" id="PF01648">
    <property type="entry name" value="ACPS"/>
    <property type="match status" value="1"/>
</dbReference>
<evidence type="ECO:0000256" key="1">
    <source>
        <dbReference type="ARBA" id="ARBA00010990"/>
    </source>
</evidence>
<proteinExistence type="inferred from homology"/>
<evidence type="ECO:0000259" key="3">
    <source>
        <dbReference type="Pfam" id="PF01648"/>
    </source>
</evidence>
<evidence type="ECO:0000313" key="5">
    <source>
        <dbReference type="Proteomes" id="UP000215223"/>
    </source>
</evidence>
<comment type="similarity">
    <text evidence="1">Belongs to the P-Pant transferase superfamily. Gsp/Sfp/HetI/AcpT family.</text>
</comment>
<reference evidence="4 5" key="1">
    <citation type="submission" date="2017-07" db="EMBL/GenBank/DDBJ databases">
        <title>Amycolatopsis thailandensis Genome sequencing and assembly.</title>
        <authorList>
            <person name="Kaur N."/>
            <person name="Mayilraj S."/>
        </authorList>
    </citation>
    <scope>NUCLEOTIDE SEQUENCE [LARGE SCALE GENOMIC DNA]</scope>
    <source>
        <strain evidence="4 5">JCM 16380</strain>
    </source>
</reference>
<dbReference type="PANTHER" id="PTHR12215:SF10">
    <property type="entry name" value="L-AMINOADIPATE-SEMIALDEHYDE DEHYDROGENASE-PHOSPHOPANTETHEINYL TRANSFERASE"/>
    <property type="match status" value="1"/>
</dbReference>
<dbReference type="GO" id="GO:0000287">
    <property type="term" value="F:magnesium ion binding"/>
    <property type="evidence" value="ECO:0007669"/>
    <property type="project" value="InterPro"/>
</dbReference>
<keyword evidence="5" id="KW-1185">Reference proteome</keyword>
<name>A0A229RRP1_9PSEU</name>
<dbReference type="GO" id="GO:0019878">
    <property type="term" value="P:lysine biosynthetic process via aminoadipic acid"/>
    <property type="evidence" value="ECO:0007669"/>
    <property type="project" value="TreeGrafter"/>
</dbReference>
<sequence>MTTQWFSAWKQPSGALGERLRPGRDAHVWRIPLARVLAPGSAEVYGLLGALSEDELRRAAAITVDEERARFLASHVALRDILASYTGTAPSALRFTRDGDRPALAGETGIEFSLSRSGALALVAVTAGVRVGVDVEEVREVDHDGLAARTLRPEEAAAVREPLTFFRYWTCKEAYLKVDGTGLAGLPGPSFTLTGGDVVFDGRPEWTITELDAGAGHAAALAVPARPVTVRAFDWLPGRRRAAGEHRKGGVK</sequence>
<dbReference type="OrthoDB" id="190168at2"/>